<reference evidence="7 8" key="1">
    <citation type="submission" date="2018-09" db="EMBL/GenBank/DDBJ databases">
        <title>Mesorhizobium carmichaelinearum sp. nov. isolated from Carmichaelinea spp. root nodules in New Zealand.</title>
        <authorList>
            <person name="De Meyer S.E."/>
        </authorList>
    </citation>
    <scope>NUCLEOTIDE SEQUENCE [LARGE SCALE GENOMIC DNA]</scope>
    <source>
        <strain evidence="7 8">ICMP19557</strain>
    </source>
</reference>
<comment type="similarity">
    <text evidence="1 3">Belongs to the TPP enzyme family.</text>
</comment>
<evidence type="ECO:0000256" key="2">
    <source>
        <dbReference type="ARBA" id="ARBA00023052"/>
    </source>
</evidence>
<dbReference type="InterPro" id="IPR030817">
    <property type="entry name" value="Myo_inos_IolD"/>
</dbReference>
<evidence type="ECO:0000256" key="1">
    <source>
        <dbReference type="ARBA" id="ARBA00007812"/>
    </source>
</evidence>
<dbReference type="Pfam" id="PF02775">
    <property type="entry name" value="TPP_enzyme_C"/>
    <property type="match status" value="1"/>
</dbReference>
<protein>
    <submittedName>
        <fullName evidence="7">3D-(3,5/4)-trihydroxycyclohexane-1,2-dione acylhydrolase (Decyclizing)</fullName>
        <ecNumber evidence="7">3.7.1.22</ecNumber>
    </submittedName>
</protein>
<accession>A0A3A5KHJ8</accession>
<dbReference type="NCBIfam" id="TIGR04377">
    <property type="entry name" value="myo_inos_iolD"/>
    <property type="match status" value="1"/>
</dbReference>
<dbReference type="GO" id="GO:0009099">
    <property type="term" value="P:L-valine biosynthetic process"/>
    <property type="evidence" value="ECO:0007669"/>
    <property type="project" value="TreeGrafter"/>
</dbReference>
<feature type="domain" description="Thiamine pyrophosphate enzyme TPP-binding" evidence="5">
    <location>
        <begin position="423"/>
        <end position="570"/>
    </location>
</feature>
<evidence type="ECO:0000313" key="8">
    <source>
        <dbReference type="Proteomes" id="UP000272706"/>
    </source>
</evidence>
<evidence type="ECO:0000313" key="7">
    <source>
        <dbReference type="EMBL" id="RJT32010.1"/>
    </source>
</evidence>
<dbReference type="CDD" id="cd07035">
    <property type="entry name" value="TPP_PYR_POX_like"/>
    <property type="match status" value="1"/>
</dbReference>
<dbReference type="PANTHER" id="PTHR18968">
    <property type="entry name" value="THIAMINE PYROPHOSPHATE ENZYMES"/>
    <property type="match status" value="1"/>
</dbReference>
<dbReference type="GO" id="GO:0009097">
    <property type="term" value="P:isoleucine biosynthetic process"/>
    <property type="evidence" value="ECO:0007669"/>
    <property type="project" value="TreeGrafter"/>
</dbReference>
<dbReference type="OrthoDB" id="3194735at2"/>
<dbReference type="Gene3D" id="3.40.50.970">
    <property type="match status" value="2"/>
</dbReference>
<dbReference type="EC" id="3.7.1.22" evidence="7"/>
<evidence type="ECO:0000259" key="4">
    <source>
        <dbReference type="Pfam" id="PF00205"/>
    </source>
</evidence>
<dbReference type="Gene3D" id="3.40.50.1220">
    <property type="entry name" value="TPP-binding domain"/>
    <property type="match status" value="1"/>
</dbReference>
<proteinExistence type="inferred from homology"/>
<comment type="caution">
    <text evidence="7">The sequence shown here is derived from an EMBL/GenBank/DDBJ whole genome shotgun (WGS) entry which is preliminary data.</text>
</comment>
<dbReference type="AlphaFoldDB" id="A0A3A5KHJ8"/>
<feature type="domain" description="Thiamine pyrophosphate enzyme central" evidence="4">
    <location>
        <begin position="222"/>
        <end position="354"/>
    </location>
</feature>
<dbReference type="InterPro" id="IPR011766">
    <property type="entry name" value="TPP_enzyme_TPP-bd"/>
</dbReference>
<dbReference type="GO" id="GO:0005948">
    <property type="term" value="C:acetolactate synthase complex"/>
    <property type="evidence" value="ECO:0007669"/>
    <property type="project" value="TreeGrafter"/>
</dbReference>
<feature type="domain" description="Thiamine pyrophosphate enzyme N-terminal TPP-binding" evidence="6">
    <location>
        <begin position="36"/>
        <end position="132"/>
    </location>
</feature>
<keyword evidence="2 3" id="KW-0786">Thiamine pyrophosphate</keyword>
<sequence length="616" mass="66661">MSRETVRLTMAQALVRYLCNQFTEIDGHKVSLFAGVFGIFGHGNVTCLSEALEAVQDKLPTWRGQNEQSMALAAVAFAKAYRRRRLMVAATSIGPGATNMITAAGTAHANRLPVLLLAGDVFASRVPDPVMQQVEHFTDPTISVNDAFKAVTRYWDRILLPEQIISSLPQAVAAMLDPADCGPAFLGLAQDAQEVAYDYPLAFFEPTTWAIPRPRPDRTKLSEAVNLLKKAKKPLIISGGGVRYSLAEELVADFAVRRGIPIVETIAGKSALTHDHPAHAGPIGIIGSTSANALAGDADVILAIGTRLQDFTTGSWTAFRRDARFISINTARYDATKHRAIAVVGDALETVTELDAALGDWNASPDHMKHAKALFADWNRLLDEYQAPTNGPVPTYAQVVAVVNQVAKPNDTLIAAAGGTPGEVTKGWRVKQSNTFDCEFGFSCMGYEIAAGWGHAMAKDGDGTPIVMIGDGTYMMMNSDIYSTVLTGHKMIVVVCDNGGFAVINRLQQFKGVPGFNNLLKDCRVKEPFAVDFVKHAESMGALARRCESLADLEAAMEWAQETDRTTVITIVTDAFAWVPGDADWDVGVPEVSERESVQKARAQQIEIRGKQRVGV</sequence>
<evidence type="ECO:0000259" key="5">
    <source>
        <dbReference type="Pfam" id="PF02775"/>
    </source>
</evidence>
<keyword evidence="7" id="KW-0378">Hydrolase</keyword>
<dbReference type="GO" id="GO:0050660">
    <property type="term" value="F:flavin adenine dinucleotide binding"/>
    <property type="evidence" value="ECO:0007669"/>
    <property type="project" value="TreeGrafter"/>
</dbReference>
<keyword evidence="8" id="KW-1185">Reference proteome</keyword>
<dbReference type="InterPro" id="IPR012000">
    <property type="entry name" value="Thiamin_PyroP_enz_cen_dom"/>
</dbReference>
<dbReference type="GO" id="GO:0102481">
    <property type="term" value="F:3D-(3,5/4)-trihydroxycyclohexane-1,2-dione hydrolase activity"/>
    <property type="evidence" value="ECO:0007669"/>
    <property type="project" value="UniProtKB-EC"/>
</dbReference>
<evidence type="ECO:0000256" key="3">
    <source>
        <dbReference type="RuleBase" id="RU362132"/>
    </source>
</evidence>
<dbReference type="InterPro" id="IPR045229">
    <property type="entry name" value="TPP_enz"/>
</dbReference>
<dbReference type="InterPro" id="IPR012001">
    <property type="entry name" value="Thiamin_PyroP_enz_TPP-bd_dom"/>
</dbReference>
<evidence type="ECO:0000259" key="6">
    <source>
        <dbReference type="Pfam" id="PF02776"/>
    </source>
</evidence>
<dbReference type="InterPro" id="IPR029035">
    <property type="entry name" value="DHS-like_NAD/FAD-binding_dom"/>
</dbReference>
<dbReference type="EMBL" id="QZWZ01000028">
    <property type="protein sequence ID" value="RJT32010.1"/>
    <property type="molecule type" value="Genomic_DNA"/>
</dbReference>
<dbReference type="GO" id="GO:0019310">
    <property type="term" value="P:inositol catabolic process"/>
    <property type="evidence" value="ECO:0007669"/>
    <property type="project" value="InterPro"/>
</dbReference>
<dbReference type="Pfam" id="PF02776">
    <property type="entry name" value="TPP_enzyme_N"/>
    <property type="match status" value="1"/>
</dbReference>
<dbReference type="SUPFAM" id="SSF52518">
    <property type="entry name" value="Thiamin diphosphate-binding fold (THDP-binding)"/>
    <property type="match status" value="2"/>
</dbReference>
<dbReference type="SUPFAM" id="SSF52467">
    <property type="entry name" value="DHS-like NAD/FAD-binding domain"/>
    <property type="match status" value="1"/>
</dbReference>
<dbReference type="GO" id="GO:0000287">
    <property type="term" value="F:magnesium ion binding"/>
    <property type="evidence" value="ECO:0007669"/>
    <property type="project" value="InterPro"/>
</dbReference>
<dbReference type="GO" id="GO:0030976">
    <property type="term" value="F:thiamine pyrophosphate binding"/>
    <property type="evidence" value="ECO:0007669"/>
    <property type="project" value="InterPro"/>
</dbReference>
<dbReference type="Proteomes" id="UP000272706">
    <property type="component" value="Unassembled WGS sequence"/>
</dbReference>
<dbReference type="InterPro" id="IPR029061">
    <property type="entry name" value="THDP-binding"/>
</dbReference>
<name>A0A3A5KHJ8_9HYPH</name>
<dbReference type="GO" id="GO:0003984">
    <property type="term" value="F:acetolactate synthase activity"/>
    <property type="evidence" value="ECO:0007669"/>
    <property type="project" value="TreeGrafter"/>
</dbReference>
<dbReference type="RefSeq" id="WP_120017468.1">
    <property type="nucleotide sequence ID" value="NZ_QZWZ01000028.1"/>
</dbReference>
<organism evidence="7 8">
    <name type="scientific">Mesorhizobium waimense</name>
    <dbReference type="NCBI Taxonomy" id="1300307"/>
    <lineage>
        <taxon>Bacteria</taxon>
        <taxon>Pseudomonadati</taxon>
        <taxon>Pseudomonadota</taxon>
        <taxon>Alphaproteobacteria</taxon>
        <taxon>Hyphomicrobiales</taxon>
        <taxon>Phyllobacteriaceae</taxon>
        <taxon>Mesorhizobium</taxon>
    </lineage>
</organism>
<gene>
    <name evidence="7" type="primary">iolD</name>
    <name evidence="7" type="ORF">D3227_27800</name>
</gene>
<dbReference type="PANTHER" id="PTHR18968:SF9">
    <property type="entry name" value="3D-(3,5_4)-TRIHYDROXYCYCLOHEXANE-1,2-DIONE HYDROLASE"/>
    <property type="match status" value="1"/>
</dbReference>
<dbReference type="Pfam" id="PF00205">
    <property type="entry name" value="TPP_enzyme_M"/>
    <property type="match status" value="1"/>
</dbReference>